<dbReference type="PANTHER" id="PTHR43811">
    <property type="entry name" value="FKBP-TYPE PEPTIDYL-PROLYL CIS-TRANS ISOMERASE FKPA"/>
    <property type="match status" value="1"/>
</dbReference>
<dbReference type="SUPFAM" id="SSF54534">
    <property type="entry name" value="FKBP-like"/>
    <property type="match status" value="1"/>
</dbReference>
<evidence type="ECO:0000259" key="6">
    <source>
        <dbReference type="PROSITE" id="PS50059"/>
    </source>
</evidence>
<dbReference type="Proteomes" id="UP000008141">
    <property type="component" value="Unassembled WGS sequence"/>
</dbReference>
<dbReference type="KEGG" id="cvr:CHLNCDRAFT_21564"/>
<dbReference type="InParanoid" id="E1ZB61"/>
<dbReference type="PROSITE" id="PS50059">
    <property type="entry name" value="FKBP_PPIASE"/>
    <property type="match status" value="1"/>
</dbReference>
<dbReference type="RefSeq" id="XP_005849070.1">
    <property type="nucleotide sequence ID" value="XM_005849008.1"/>
</dbReference>
<keyword evidence="3 5" id="KW-0697">Rotamase</keyword>
<dbReference type="InterPro" id="IPR001179">
    <property type="entry name" value="PPIase_FKBP_dom"/>
</dbReference>
<dbReference type="PANTHER" id="PTHR43811:SF17">
    <property type="entry name" value="PEPTIDYL-PROLYL CIS-TRANS ISOMERASE FKBP16-3, CHLOROPLASTIC"/>
    <property type="match status" value="1"/>
</dbReference>
<evidence type="ECO:0000256" key="5">
    <source>
        <dbReference type="PROSITE-ProRule" id="PRU00277"/>
    </source>
</evidence>
<dbReference type="GO" id="GO:0003755">
    <property type="term" value="F:peptidyl-prolyl cis-trans isomerase activity"/>
    <property type="evidence" value="ECO:0007669"/>
    <property type="project" value="UniProtKB-KW"/>
</dbReference>
<dbReference type="OrthoDB" id="77911at2759"/>
<dbReference type="STRING" id="554065.E1ZB61"/>
<dbReference type="EMBL" id="GL433840">
    <property type="protein sequence ID" value="EFN56968.1"/>
    <property type="molecule type" value="Genomic_DNA"/>
</dbReference>
<evidence type="ECO:0000256" key="4">
    <source>
        <dbReference type="ARBA" id="ARBA00023235"/>
    </source>
</evidence>
<organism evidence="8">
    <name type="scientific">Chlorella variabilis</name>
    <name type="common">Green alga</name>
    <dbReference type="NCBI Taxonomy" id="554065"/>
    <lineage>
        <taxon>Eukaryota</taxon>
        <taxon>Viridiplantae</taxon>
        <taxon>Chlorophyta</taxon>
        <taxon>core chlorophytes</taxon>
        <taxon>Trebouxiophyceae</taxon>
        <taxon>Chlorellales</taxon>
        <taxon>Chlorellaceae</taxon>
        <taxon>Chlorella clade</taxon>
        <taxon>Chlorella</taxon>
    </lineage>
</organism>
<evidence type="ECO:0000313" key="7">
    <source>
        <dbReference type="EMBL" id="EFN56968.1"/>
    </source>
</evidence>
<comment type="catalytic activity">
    <reaction evidence="1 5">
        <text>[protein]-peptidylproline (omega=180) = [protein]-peptidylproline (omega=0)</text>
        <dbReference type="Rhea" id="RHEA:16237"/>
        <dbReference type="Rhea" id="RHEA-COMP:10747"/>
        <dbReference type="Rhea" id="RHEA-COMP:10748"/>
        <dbReference type="ChEBI" id="CHEBI:83833"/>
        <dbReference type="ChEBI" id="CHEBI:83834"/>
        <dbReference type="EC" id="5.2.1.8"/>
    </reaction>
</comment>
<feature type="domain" description="PPIase FKBP-type" evidence="6">
    <location>
        <begin position="108"/>
        <end position="200"/>
    </location>
</feature>
<dbReference type="AlphaFoldDB" id="E1ZB61"/>
<evidence type="ECO:0000256" key="2">
    <source>
        <dbReference type="ARBA" id="ARBA00013194"/>
    </source>
</evidence>
<accession>E1ZB61</accession>
<dbReference type="EC" id="5.2.1.8" evidence="2 5"/>
<protein>
    <recommendedName>
        <fullName evidence="2 5">peptidylprolyl isomerase</fullName>
        <ecNumber evidence="2 5">5.2.1.8</ecNumber>
    </recommendedName>
</protein>
<dbReference type="OMA" id="ELHYVAM"/>
<sequence length="209" mass="22412">MPLCPPPLEQQPTCPVVWRRRRFLGSAQDARLLAETVCPCPCLCEPGAWHAGCRVAPALAVDDEPPPVLCDEACAAGLEGRERVTTASGLQYIDLVQGRGPSPPRGYQVTGELHYVAMTPDGRVFDSSLAKGYPYQIRVGAEQVVAGLDEGLLTMSVGGLRRIYVPGSLAYPRGLPAAAGRPRVAPSTPVMFDVKLLYIPGITDDEEDE</sequence>
<name>E1ZB61_CHLVA</name>
<evidence type="ECO:0000256" key="1">
    <source>
        <dbReference type="ARBA" id="ARBA00000971"/>
    </source>
</evidence>
<dbReference type="GeneID" id="17356661"/>
<keyword evidence="4 5" id="KW-0413">Isomerase</keyword>
<dbReference type="FunCoup" id="E1ZB61">
    <property type="interactions" value="859"/>
</dbReference>
<evidence type="ECO:0000256" key="3">
    <source>
        <dbReference type="ARBA" id="ARBA00023110"/>
    </source>
</evidence>
<dbReference type="InterPro" id="IPR046357">
    <property type="entry name" value="PPIase_dom_sf"/>
</dbReference>
<gene>
    <name evidence="7" type="ORF">CHLNCDRAFT_21564</name>
</gene>
<dbReference type="Gene3D" id="3.10.50.40">
    <property type="match status" value="1"/>
</dbReference>
<proteinExistence type="predicted"/>
<reference evidence="7 8" key="1">
    <citation type="journal article" date="2010" name="Plant Cell">
        <title>The Chlorella variabilis NC64A genome reveals adaptation to photosymbiosis, coevolution with viruses, and cryptic sex.</title>
        <authorList>
            <person name="Blanc G."/>
            <person name="Duncan G."/>
            <person name="Agarkova I."/>
            <person name="Borodovsky M."/>
            <person name="Gurnon J."/>
            <person name="Kuo A."/>
            <person name="Lindquist E."/>
            <person name="Lucas S."/>
            <person name="Pangilinan J."/>
            <person name="Polle J."/>
            <person name="Salamov A."/>
            <person name="Terry A."/>
            <person name="Yamada T."/>
            <person name="Dunigan D.D."/>
            <person name="Grigoriev I.V."/>
            <person name="Claverie J.M."/>
            <person name="Van Etten J.L."/>
        </authorList>
    </citation>
    <scope>NUCLEOTIDE SEQUENCE [LARGE SCALE GENOMIC DNA]</scope>
    <source>
        <strain evidence="7 8">NC64A</strain>
    </source>
</reference>
<evidence type="ECO:0000313" key="8">
    <source>
        <dbReference type="Proteomes" id="UP000008141"/>
    </source>
</evidence>
<dbReference type="eggNOG" id="KOG0552">
    <property type="taxonomic scope" value="Eukaryota"/>
</dbReference>
<dbReference type="Pfam" id="PF00254">
    <property type="entry name" value="FKBP_C"/>
    <property type="match status" value="1"/>
</dbReference>
<keyword evidence="8" id="KW-1185">Reference proteome</keyword>